<dbReference type="EMBL" id="BMZO01000002">
    <property type="protein sequence ID" value="GHC64893.1"/>
    <property type="molecule type" value="Genomic_DNA"/>
</dbReference>
<proteinExistence type="predicted"/>
<evidence type="ECO:0000313" key="2">
    <source>
        <dbReference type="Proteomes" id="UP000641137"/>
    </source>
</evidence>
<dbReference type="Proteomes" id="UP000641137">
    <property type="component" value="Unassembled WGS sequence"/>
</dbReference>
<protein>
    <submittedName>
        <fullName evidence="1">Uncharacterized protein</fullName>
    </submittedName>
</protein>
<reference evidence="1" key="2">
    <citation type="submission" date="2020-09" db="EMBL/GenBank/DDBJ databases">
        <authorList>
            <person name="Sun Q."/>
            <person name="Kim S."/>
        </authorList>
    </citation>
    <scope>NUCLEOTIDE SEQUENCE</scope>
    <source>
        <strain evidence="1">KCTC 42097</strain>
    </source>
</reference>
<accession>A0A8J3DMJ1</accession>
<keyword evidence="2" id="KW-1185">Reference proteome</keyword>
<reference evidence="1" key="1">
    <citation type="journal article" date="2014" name="Int. J. Syst. Evol. Microbiol.">
        <title>Complete genome sequence of Corynebacterium casei LMG S-19264T (=DSM 44701T), isolated from a smear-ripened cheese.</title>
        <authorList>
            <consortium name="US DOE Joint Genome Institute (JGI-PGF)"/>
            <person name="Walter F."/>
            <person name="Albersmeier A."/>
            <person name="Kalinowski J."/>
            <person name="Ruckert C."/>
        </authorList>
    </citation>
    <scope>NUCLEOTIDE SEQUENCE</scope>
    <source>
        <strain evidence="1">KCTC 42097</strain>
    </source>
</reference>
<gene>
    <name evidence="1" type="ORF">GCM10010136_07190</name>
</gene>
<dbReference type="AlphaFoldDB" id="A0A8J3DMJ1"/>
<sequence length="51" mass="5591">MDKSPKGAVELLVALSADYGAIDSYADGLLILREDLRDPDLRARGKAWETD</sequence>
<comment type="caution">
    <text evidence="1">The sequence shown here is derived from an EMBL/GenBank/DDBJ whole genome shotgun (WGS) entry which is preliminary data.</text>
</comment>
<evidence type="ECO:0000313" key="1">
    <source>
        <dbReference type="EMBL" id="GHC64893.1"/>
    </source>
</evidence>
<dbReference type="RefSeq" id="WP_308430488.1">
    <property type="nucleotide sequence ID" value="NZ_BMZO01000002.1"/>
</dbReference>
<dbReference type="Gene3D" id="1.10.357.10">
    <property type="entry name" value="Tetracycline Repressor, domain 2"/>
    <property type="match status" value="1"/>
</dbReference>
<organism evidence="1 2">
    <name type="scientific">Limoniibacter endophyticus</name>
    <dbReference type="NCBI Taxonomy" id="1565040"/>
    <lineage>
        <taxon>Bacteria</taxon>
        <taxon>Pseudomonadati</taxon>
        <taxon>Pseudomonadota</taxon>
        <taxon>Alphaproteobacteria</taxon>
        <taxon>Hyphomicrobiales</taxon>
        <taxon>Bartonellaceae</taxon>
        <taxon>Limoniibacter</taxon>
    </lineage>
</organism>
<name>A0A8J3DMJ1_9HYPH</name>